<protein>
    <submittedName>
        <fullName evidence="1">Uncharacterized protein</fullName>
    </submittedName>
</protein>
<dbReference type="Proteomes" id="UP001057375">
    <property type="component" value="Unassembled WGS sequence"/>
</dbReference>
<gene>
    <name evidence="1" type="ORF">ADUPG1_013734</name>
</gene>
<proteinExistence type="predicted"/>
<dbReference type="EMBL" id="BQXS01012728">
    <property type="protein sequence ID" value="GKT27279.1"/>
    <property type="molecule type" value="Genomic_DNA"/>
</dbReference>
<comment type="caution">
    <text evidence="1">The sequence shown here is derived from an EMBL/GenBank/DDBJ whole genome shotgun (WGS) entry which is preliminary data.</text>
</comment>
<name>A0ABQ5K3Z4_9EUKA</name>
<reference evidence="1" key="1">
    <citation type="submission" date="2022-03" db="EMBL/GenBank/DDBJ databases">
        <title>Draft genome sequence of Aduncisulcus paluster, a free-living microaerophilic Fornicata.</title>
        <authorList>
            <person name="Yuyama I."/>
            <person name="Kume K."/>
            <person name="Tamura T."/>
            <person name="Inagaki Y."/>
            <person name="Hashimoto T."/>
        </authorList>
    </citation>
    <scope>NUCLEOTIDE SEQUENCE</scope>
    <source>
        <strain evidence="1">NY0171</strain>
    </source>
</reference>
<evidence type="ECO:0000313" key="1">
    <source>
        <dbReference type="EMBL" id="GKT27279.1"/>
    </source>
</evidence>
<organism evidence="1 2">
    <name type="scientific">Aduncisulcus paluster</name>
    <dbReference type="NCBI Taxonomy" id="2918883"/>
    <lineage>
        <taxon>Eukaryota</taxon>
        <taxon>Metamonada</taxon>
        <taxon>Carpediemonas-like organisms</taxon>
        <taxon>Aduncisulcus</taxon>
    </lineage>
</organism>
<sequence length="312" mass="34900">MKFDAVHYLKFNEDLKKKGTTTIGDVTVSGDTHELIYTYKLIGCYECPKNTSGYYGKAFVFKGFEGMRTFREGTGYTTENCHDGHIIVFAHEGTQKFKDLIDDFYLAKKELPPKAIMALGFVLFITQFFRDKVGCIEHTGHSLGATLAEIMTAASVDDWIVNRPSETFVDLVKYFRQGDSHDIPITALTFETPGSRPIISDKHGKEVLVEVDKRVHSFNSGENIVNTCMEKVGRVHKMVGLDGGVLPNHFISEISCYIKSGGSIEIDATKGYDDLARNSLIERAKIAIKAVTGRVFKKVKETVASWLIFSRL</sequence>
<accession>A0ABQ5K3Z4</accession>
<evidence type="ECO:0000313" key="2">
    <source>
        <dbReference type="Proteomes" id="UP001057375"/>
    </source>
</evidence>
<keyword evidence="2" id="KW-1185">Reference proteome</keyword>